<dbReference type="Proteomes" id="UP001139366">
    <property type="component" value="Unassembled WGS sequence"/>
</dbReference>
<organism evidence="1 2">
    <name type="scientific">Flavobacterium potami</name>
    <dbReference type="NCBI Taxonomy" id="2872310"/>
    <lineage>
        <taxon>Bacteria</taxon>
        <taxon>Pseudomonadati</taxon>
        <taxon>Bacteroidota</taxon>
        <taxon>Flavobacteriia</taxon>
        <taxon>Flavobacteriales</taxon>
        <taxon>Flavobacteriaceae</taxon>
        <taxon>Flavobacterium</taxon>
    </lineage>
</organism>
<comment type="caution">
    <text evidence="1">The sequence shown here is derived from an EMBL/GenBank/DDBJ whole genome shotgun (WGS) entry which is preliminary data.</text>
</comment>
<proteinExistence type="predicted"/>
<dbReference type="AlphaFoldDB" id="A0A9X1KQC7"/>
<keyword evidence="2" id="KW-1185">Reference proteome</keyword>
<accession>A0A9X1KQC7</accession>
<gene>
    <name evidence="1" type="ORF">K6T82_08970</name>
</gene>
<protein>
    <submittedName>
        <fullName evidence="1">Uncharacterized protein</fullName>
    </submittedName>
</protein>
<evidence type="ECO:0000313" key="1">
    <source>
        <dbReference type="EMBL" id="MBZ4034897.1"/>
    </source>
</evidence>
<sequence length="157" mass="19156">MYQYIFEEGSSPLFYFTTKYGLEYFVSFRRMDLENDFFKNLFVVDFGESNNQKFLSDSRIERTIVGIINNYFDSNPVVLLNYVCDIIDSKQDFRKRLFDKWYRNFNNDDFSKINFQYEIPEEDIKYHLGFIFKGNIYREEELIENVNLLLEEFTNLK</sequence>
<evidence type="ECO:0000313" key="2">
    <source>
        <dbReference type="Proteomes" id="UP001139366"/>
    </source>
</evidence>
<dbReference type="EMBL" id="JAINUY010000002">
    <property type="protein sequence ID" value="MBZ4034897.1"/>
    <property type="molecule type" value="Genomic_DNA"/>
</dbReference>
<reference evidence="1 2" key="1">
    <citation type="journal article" date="2023" name="Antonie Van Leeuwenhoek">
        <title>Flavobacterium potami sp. nov., a multi-metal resistance genes harbouring bacterium isolated from shallow river silt.</title>
        <authorList>
            <person name="Li S."/>
            <person name="Mao S."/>
            <person name="Mu W."/>
            <person name="Guo B."/>
            <person name="Li C."/>
            <person name="Zhu Q."/>
            <person name="Hou X."/>
            <person name="Zhao Y."/>
            <person name="Wei S."/>
            <person name="Liu H."/>
            <person name="Liu A."/>
        </authorList>
    </citation>
    <scope>NUCLEOTIDE SEQUENCE [LARGE SCALE GENOMIC DNA]</scope>
    <source>
        <strain evidence="1 2">17A</strain>
    </source>
</reference>
<name>A0A9X1KQC7_9FLAO</name>
<dbReference type="Pfam" id="PF19666">
    <property type="entry name" value="DUF6169"/>
    <property type="match status" value="1"/>
</dbReference>
<dbReference type="InterPro" id="IPR046167">
    <property type="entry name" value="DUF6169"/>
</dbReference>